<feature type="domain" description="Thioredoxin" evidence="9">
    <location>
        <begin position="1"/>
        <end position="98"/>
    </location>
</feature>
<dbReference type="GO" id="GO:0005829">
    <property type="term" value="C:cytosol"/>
    <property type="evidence" value="ECO:0007669"/>
    <property type="project" value="TreeGrafter"/>
</dbReference>
<keyword evidence="11" id="KW-1185">Reference proteome</keyword>
<feature type="active site" description="Nucleophile" evidence="7">
    <location>
        <position position="26"/>
    </location>
</feature>
<evidence type="ECO:0000256" key="1">
    <source>
        <dbReference type="ARBA" id="ARBA00008987"/>
    </source>
</evidence>
<dbReference type="OrthoDB" id="9790390at2"/>
<dbReference type="RefSeq" id="WP_106658456.1">
    <property type="nucleotide sequence ID" value="NZ_PJEO01000014.1"/>
</dbReference>
<evidence type="ECO:0000256" key="7">
    <source>
        <dbReference type="PIRSR" id="PIRSR000077-1"/>
    </source>
</evidence>
<dbReference type="PANTHER" id="PTHR45663:SF11">
    <property type="entry name" value="GEO12009P1"/>
    <property type="match status" value="1"/>
</dbReference>
<proteinExistence type="inferred from homology"/>
<evidence type="ECO:0000313" key="10">
    <source>
        <dbReference type="EMBL" id="PKQ46180.1"/>
    </source>
</evidence>
<feature type="disulfide bond" description="Redox-active" evidence="8">
    <location>
        <begin position="23"/>
        <end position="26"/>
    </location>
</feature>
<sequence length="98" mass="11146">MSRFLDIINQNKPILVDFFAEWCGPCKLMSPILKEVKDSLGETVSIIKIDVDKNQALASKYQVRGVPTLILFKNGKQLWRQSGVVEKKDLISLLQNNK</sequence>
<evidence type="ECO:0000256" key="4">
    <source>
        <dbReference type="ARBA" id="ARBA00023157"/>
    </source>
</evidence>
<evidence type="ECO:0000256" key="5">
    <source>
        <dbReference type="ARBA" id="ARBA00023284"/>
    </source>
</evidence>
<keyword evidence="2" id="KW-0813">Transport</keyword>
<dbReference type="Gene3D" id="3.40.30.10">
    <property type="entry name" value="Glutaredoxin"/>
    <property type="match status" value="1"/>
</dbReference>
<dbReference type="InterPro" id="IPR013766">
    <property type="entry name" value="Thioredoxin_domain"/>
</dbReference>
<feature type="site" description="Contributes to redox potential value" evidence="7">
    <location>
        <position position="24"/>
    </location>
</feature>
<dbReference type="PIRSF" id="PIRSF000077">
    <property type="entry name" value="Thioredoxin"/>
    <property type="match status" value="1"/>
</dbReference>
<dbReference type="InterPro" id="IPR017937">
    <property type="entry name" value="Thioredoxin_CS"/>
</dbReference>
<dbReference type="PROSITE" id="PS00194">
    <property type="entry name" value="THIOREDOXIN_1"/>
    <property type="match status" value="1"/>
</dbReference>
<feature type="active site" description="Nucleophile" evidence="7">
    <location>
        <position position="23"/>
    </location>
</feature>
<keyword evidence="4 8" id="KW-1015">Disulfide bond</keyword>
<dbReference type="PANTHER" id="PTHR45663">
    <property type="entry name" value="GEO12009P1"/>
    <property type="match status" value="1"/>
</dbReference>
<keyword evidence="5 8" id="KW-0676">Redox-active center</keyword>
<dbReference type="PROSITE" id="PS51352">
    <property type="entry name" value="THIOREDOXIN_2"/>
    <property type="match status" value="1"/>
</dbReference>
<dbReference type="FunFam" id="3.40.30.10:FF:000001">
    <property type="entry name" value="Thioredoxin"/>
    <property type="match status" value="1"/>
</dbReference>
<feature type="site" description="Deprotonates C-terminal active site Cys" evidence="7">
    <location>
        <position position="17"/>
    </location>
</feature>
<dbReference type="InterPro" id="IPR005746">
    <property type="entry name" value="Thioredoxin"/>
</dbReference>
<accession>A0A2N3HMH7</accession>
<organism evidence="10 11">
    <name type="scientific">Confluentibacter flavum</name>
    <dbReference type="NCBI Taxonomy" id="1909700"/>
    <lineage>
        <taxon>Bacteria</taxon>
        <taxon>Pseudomonadati</taxon>
        <taxon>Bacteroidota</taxon>
        <taxon>Flavobacteriia</taxon>
        <taxon>Flavobacteriales</taxon>
        <taxon>Flavobacteriaceae</taxon>
        <taxon>Confluentibacter</taxon>
    </lineage>
</organism>
<dbReference type="PRINTS" id="PR00421">
    <property type="entry name" value="THIOREDOXIN"/>
</dbReference>
<evidence type="ECO:0000256" key="2">
    <source>
        <dbReference type="ARBA" id="ARBA00022448"/>
    </source>
</evidence>
<dbReference type="AlphaFoldDB" id="A0A2N3HMH7"/>
<gene>
    <name evidence="10" type="primary">trxA</name>
    <name evidence="10" type="ORF">CSW08_03175</name>
</gene>
<evidence type="ECO:0000313" key="11">
    <source>
        <dbReference type="Proteomes" id="UP000233435"/>
    </source>
</evidence>
<keyword evidence="3" id="KW-0249">Electron transport</keyword>
<evidence type="ECO:0000259" key="9">
    <source>
        <dbReference type="PROSITE" id="PS51352"/>
    </source>
</evidence>
<feature type="site" description="Contributes to redox potential value" evidence="7">
    <location>
        <position position="25"/>
    </location>
</feature>
<dbReference type="SUPFAM" id="SSF52833">
    <property type="entry name" value="Thioredoxin-like"/>
    <property type="match status" value="1"/>
</dbReference>
<comment type="caution">
    <text evidence="10">The sequence shown here is derived from an EMBL/GenBank/DDBJ whole genome shotgun (WGS) entry which is preliminary data.</text>
</comment>
<dbReference type="Pfam" id="PF00085">
    <property type="entry name" value="Thioredoxin"/>
    <property type="match status" value="1"/>
</dbReference>
<evidence type="ECO:0000256" key="3">
    <source>
        <dbReference type="ARBA" id="ARBA00022982"/>
    </source>
</evidence>
<name>A0A2N3HMH7_9FLAO</name>
<dbReference type="EMBL" id="PJEO01000014">
    <property type="protein sequence ID" value="PKQ46180.1"/>
    <property type="molecule type" value="Genomic_DNA"/>
</dbReference>
<dbReference type="Proteomes" id="UP000233435">
    <property type="component" value="Unassembled WGS sequence"/>
</dbReference>
<dbReference type="GO" id="GO:0015035">
    <property type="term" value="F:protein-disulfide reductase activity"/>
    <property type="evidence" value="ECO:0007669"/>
    <property type="project" value="UniProtKB-UniRule"/>
</dbReference>
<protein>
    <recommendedName>
        <fullName evidence="6">Thioredoxin</fullName>
    </recommendedName>
</protein>
<reference evidence="10 11" key="1">
    <citation type="submission" date="2017-12" db="EMBL/GenBank/DDBJ databases">
        <title>Confluentibacter flavum sp. nov., isolated from the saline lake.</title>
        <authorList>
            <person name="Yu L."/>
        </authorList>
    </citation>
    <scope>NUCLEOTIDE SEQUENCE [LARGE SCALE GENOMIC DNA]</scope>
    <source>
        <strain evidence="10 11">3B</strain>
    </source>
</reference>
<comment type="similarity">
    <text evidence="1">Belongs to the thioredoxin family.</text>
</comment>
<evidence type="ECO:0000256" key="6">
    <source>
        <dbReference type="NCBIfam" id="TIGR01068"/>
    </source>
</evidence>
<dbReference type="GO" id="GO:0045454">
    <property type="term" value="P:cell redox homeostasis"/>
    <property type="evidence" value="ECO:0007669"/>
    <property type="project" value="TreeGrafter"/>
</dbReference>
<dbReference type="InterPro" id="IPR036249">
    <property type="entry name" value="Thioredoxin-like_sf"/>
</dbReference>
<evidence type="ECO:0000256" key="8">
    <source>
        <dbReference type="PIRSR" id="PIRSR000077-4"/>
    </source>
</evidence>
<dbReference type="CDD" id="cd02947">
    <property type="entry name" value="TRX_family"/>
    <property type="match status" value="1"/>
</dbReference>
<dbReference type="NCBIfam" id="TIGR01068">
    <property type="entry name" value="thioredoxin"/>
    <property type="match status" value="1"/>
</dbReference>